<feature type="transmembrane region" description="Helical" evidence="2">
    <location>
        <begin position="23"/>
        <end position="43"/>
    </location>
</feature>
<keyword evidence="2" id="KW-1133">Transmembrane helix</keyword>
<dbReference type="EMBL" id="BAAAYK010000038">
    <property type="protein sequence ID" value="GAA3356605.1"/>
    <property type="molecule type" value="Genomic_DNA"/>
</dbReference>
<gene>
    <name evidence="3" type="ORF">GCM10020366_21300</name>
</gene>
<keyword evidence="2" id="KW-0472">Membrane</keyword>
<reference evidence="4" key="1">
    <citation type="journal article" date="2019" name="Int. J. Syst. Evol. Microbiol.">
        <title>The Global Catalogue of Microorganisms (GCM) 10K type strain sequencing project: providing services to taxonomists for standard genome sequencing and annotation.</title>
        <authorList>
            <consortium name="The Broad Institute Genomics Platform"/>
            <consortium name="The Broad Institute Genome Sequencing Center for Infectious Disease"/>
            <person name="Wu L."/>
            <person name="Ma J."/>
        </authorList>
    </citation>
    <scope>NUCLEOTIDE SEQUENCE [LARGE SCALE GENOMIC DNA]</scope>
    <source>
        <strain evidence="4">JCM 9687</strain>
    </source>
</reference>
<dbReference type="NCBIfam" id="NF046119">
    <property type="entry name" value="memb_SCO4225"/>
    <property type="match status" value="1"/>
</dbReference>
<organism evidence="3 4">
    <name type="scientific">Saccharopolyspora gregorii</name>
    <dbReference type="NCBI Taxonomy" id="33914"/>
    <lineage>
        <taxon>Bacteria</taxon>
        <taxon>Bacillati</taxon>
        <taxon>Actinomycetota</taxon>
        <taxon>Actinomycetes</taxon>
        <taxon>Pseudonocardiales</taxon>
        <taxon>Pseudonocardiaceae</taxon>
        <taxon>Saccharopolyspora</taxon>
    </lineage>
</organism>
<feature type="region of interest" description="Disordered" evidence="1">
    <location>
        <begin position="98"/>
        <end position="138"/>
    </location>
</feature>
<proteinExistence type="predicted"/>
<feature type="compositionally biased region" description="Low complexity" evidence="1">
    <location>
        <begin position="123"/>
        <end position="138"/>
    </location>
</feature>
<accession>A0ABP6RPB9</accession>
<evidence type="ECO:0000313" key="3">
    <source>
        <dbReference type="EMBL" id="GAA3356605.1"/>
    </source>
</evidence>
<evidence type="ECO:0000256" key="1">
    <source>
        <dbReference type="SAM" id="MobiDB-lite"/>
    </source>
</evidence>
<evidence type="ECO:0008006" key="5">
    <source>
        <dbReference type="Google" id="ProtNLM"/>
    </source>
</evidence>
<sequence>MHGPRRTPATAALHRYLFNPAGLGYLALVAVVWAWIALDVLLFDHTGNSLVGMWGFLVTAPTSLVFVQLSGPALWGGVLLAAVLQALLLGVTYAGVPAKRTRSRKRRTGTTGKNTPKRRPATARRTSAPRARAATGTR</sequence>
<evidence type="ECO:0000313" key="4">
    <source>
        <dbReference type="Proteomes" id="UP001500483"/>
    </source>
</evidence>
<dbReference type="InterPro" id="IPR057702">
    <property type="entry name" value="DUF7942"/>
</dbReference>
<evidence type="ECO:0000256" key="2">
    <source>
        <dbReference type="SAM" id="Phobius"/>
    </source>
</evidence>
<name>A0ABP6RPB9_9PSEU</name>
<comment type="caution">
    <text evidence="3">The sequence shown here is derived from an EMBL/GenBank/DDBJ whole genome shotgun (WGS) entry which is preliminary data.</text>
</comment>
<keyword evidence="2" id="KW-0812">Transmembrane</keyword>
<protein>
    <recommendedName>
        <fullName evidence="5">Integral membrane protein</fullName>
    </recommendedName>
</protein>
<dbReference type="Proteomes" id="UP001500483">
    <property type="component" value="Unassembled WGS sequence"/>
</dbReference>
<dbReference type="RefSeq" id="WP_344925896.1">
    <property type="nucleotide sequence ID" value="NZ_BAAAYK010000038.1"/>
</dbReference>
<keyword evidence="4" id="KW-1185">Reference proteome</keyword>
<feature type="transmembrane region" description="Helical" evidence="2">
    <location>
        <begin position="73"/>
        <end position="96"/>
    </location>
</feature>
<feature type="compositionally biased region" description="Basic residues" evidence="1">
    <location>
        <begin position="99"/>
        <end position="108"/>
    </location>
</feature>
<dbReference type="Pfam" id="PF25637">
    <property type="entry name" value="DUF7942"/>
    <property type="match status" value="1"/>
</dbReference>